<evidence type="ECO:0000256" key="4">
    <source>
        <dbReference type="ARBA" id="ARBA00022679"/>
    </source>
</evidence>
<dbReference type="PANTHER" id="PTHR11727:SF7">
    <property type="entry name" value="DIMETHYLADENOSINE TRANSFERASE-RELATED"/>
    <property type="match status" value="1"/>
</dbReference>
<evidence type="ECO:0000256" key="5">
    <source>
        <dbReference type="ARBA" id="ARBA00022691"/>
    </source>
</evidence>
<protein>
    <recommendedName>
        <fullName evidence="7">Ribosomal RNA small subunit methyltransferase A</fullName>
        <ecNumber evidence="7">2.1.1.182</ecNumber>
    </recommendedName>
    <alternativeName>
        <fullName evidence="7">16S rRNA (adenine(1518)-N(6)/adenine(1519)-N(6))-dimethyltransferase</fullName>
    </alternativeName>
    <alternativeName>
        <fullName evidence="7">16S rRNA dimethyladenosine transferase</fullName>
    </alternativeName>
    <alternativeName>
        <fullName evidence="7">16S rRNA dimethylase</fullName>
    </alternativeName>
    <alternativeName>
        <fullName evidence="7">S-adenosylmethionine-6-N', N'-adenosyl(rRNA) dimethyltransferase</fullName>
    </alternativeName>
</protein>
<keyword evidence="5 7" id="KW-0949">S-adenosyl-L-methionine</keyword>
<comment type="caution">
    <text evidence="7 8">Lacks conserved residue(s) required for the propagation of feature annotation.</text>
</comment>
<accession>A0A1F4XIJ5</accession>
<evidence type="ECO:0000256" key="3">
    <source>
        <dbReference type="ARBA" id="ARBA00022603"/>
    </source>
</evidence>
<gene>
    <name evidence="7" type="primary">rsmA</name>
    <name evidence="7" type="synonym">ksgA</name>
    <name evidence="10" type="ORF">A2V81_04125</name>
</gene>
<dbReference type="STRING" id="1817814.A2V81_04125"/>
<comment type="similarity">
    <text evidence="7">Belongs to the class I-like SAM-binding methyltransferase superfamily. rRNA adenine N(6)-methyltransferase family. RsmA subfamily.</text>
</comment>
<dbReference type="InterPro" id="IPR020596">
    <property type="entry name" value="rRNA_Ade_Mease_Trfase_CS"/>
</dbReference>
<dbReference type="Proteomes" id="UP000177614">
    <property type="component" value="Unassembled WGS sequence"/>
</dbReference>
<proteinExistence type="inferred from homology"/>
<evidence type="ECO:0000313" key="10">
    <source>
        <dbReference type="EMBL" id="OGC81414.1"/>
    </source>
</evidence>
<dbReference type="SMART" id="SM00650">
    <property type="entry name" value="rADc"/>
    <property type="match status" value="1"/>
</dbReference>
<feature type="domain" description="Ribosomal RNA adenine methylase transferase N-terminal" evidence="9">
    <location>
        <begin position="20"/>
        <end position="184"/>
    </location>
</feature>
<dbReference type="EMBL" id="MEWR01000027">
    <property type="protein sequence ID" value="OGC81414.1"/>
    <property type="molecule type" value="Genomic_DNA"/>
</dbReference>
<organism evidence="10 11">
    <name type="scientific">Candidatus Abawacabacteria bacterium RBG_16_42_10</name>
    <dbReference type="NCBI Taxonomy" id="1817814"/>
    <lineage>
        <taxon>Bacteria</taxon>
        <taxon>Candidatus Abawacaibacteriota</taxon>
    </lineage>
</organism>
<feature type="binding site" evidence="7 8">
    <location>
        <position position="61"/>
    </location>
    <ligand>
        <name>S-adenosyl-L-methionine</name>
        <dbReference type="ChEBI" id="CHEBI:59789"/>
    </ligand>
</feature>
<dbReference type="InterPro" id="IPR011530">
    <property type="entry name" value="rRNA_adenine_dimethylase"/>
</dbReference>
<comment type="catalytic activity">
    <reaction evidence="7">
        <text>adenosine(1518)/adenosine(1519) in 16S rRNA + 4 S-adenosyl-L-methionine = N(6)-dimethyladenosine(1518)/N(6)-dimethyladenosine(1519) in 16S rRNA + 4 S-adenosyl-L-homocysteine + 4 H(+)</text>
        <dbReference type="Rhea" id="RHEA:19609"/>
        <dbReference type="Rhea" id="RHEA-COMP:10232"/>
        <dbReference type="Rhea" id="RHEA-COMP:10233"/>
        <dbReference type="ChEBI" id="CHEBI:15378"/>
        <dbReference type="ChEBI" id="CHEBI:57856"/>
        <dbReference type="ChEBI" id="CHEBI:59789"/>
        <dbReference type="ChEBI" id="CHEBI:74411"/>
        <dbReference type="ChEBI" id="CHEBI:74493"/>
        <dbReference type="EC" id="2.1.1.182"/>
    </reaction>
</comment>
<evidence type="ECO:0000256" key="7">
    <source>
        <dbReference type="HAMAP-Rule" id="MF_00607"/>
    </source>
</evidence>
<dbReference type="HAMAP" id="MF_00607">
    <property type="entry name" value="16SrRNA_methyltr_A"/>
    <property type="match status" value="1"/>
</dbReference>
<dbReference type="Gene3D" id="1.10.8.100">
    <property type="entry name" value="Ribosomal RNA adenine dimethylase-like, domain 2"/>
    <property type="match status" value="1"/>
</dbReference>
<evidence type="ECO:0000256" key="2">
    <source>
        <dbReference type="ARBA" id="ARBA00022552"/>
    </source>
</evidence>
<keyword evidence="1 7" id="KW-0963">Cytoplasm</keyword>
<evidence type="ECO:0000256" key="1">
    <source>
        <dbReference type="ARBA" id="ARBA00022490"/>
    </source>
</evidence>
<dbReference type="NCBIfam" id="TIGR00755">
    <property type="entry name" value="ksgA"/>
    <property type="match status" value="1"/>
</dbReference>
<comment type="subcellular location">
    <subcellularLocation>
        <location evidence="7">Cytoplasm</location>
    </subcellularLocation>
</comment>
<dbReference type="InterPro" id="IPR001737">
    <property type="entry name" value="KsgA/Erm"/>
</dbReference>
<comment type="caution">
    <text evidence="10">The sequence shown here is derived from an EMBL/GenBank/DDBJ whole genome shotgun (WGS) entry which is preliminary data.</text>
</comment>
<evidence type="ECO:0000256" key="6">
    <source>
        <dbReference type="ARBA" id="ARBA00022884"/>
    </source>
</evidence>
<dbReference type="PANTHER" id="PTHR11727">
    <property type="entry name" value="DIMETHYLADENOSINE TRANSFERASE"/>
    <property type="match status" value="1"/>
</dbReference>
<dbReference type="Pfam" id="PF00398">
    <property type="entry name" value="RrnaAD"/>
    <property type="match status" value="1"/>
</dbReference>
<dbReference type="InterPro" id="IPR023165">
    <property type="entry name" value="rRNA_Ade_diMease-like_C"/>
</dbReference>
<comment type="function">
    <text evidence="7">Specifically dimethylates two adjacent adenosines (A1518 and A1519) in the loop of a conserved hairpin near the 3'-end of 16S rRNA in the 30S particle. May play a critical role in biogenesis of 30S subunits.</text>
</comment>
<keyword evidence="6 7" id="KW-0694">RNA-binding</keyword>
<dbReference type="InterPro" id="IPR029063">
    <property type="entry name" value="SAM-dependent_MTases_sf"/>
</dbReference>
<evidence type="ECO:0000313" key="11">
    <source>
        <dbReference type="Proteomes" id="UP000177614"/>
    </source>
</evidence>
<keyword evidence="4 7" id="KW-0808">Transferase</keyword>
<evidence type="ECO:0000256" key="8">
    <source>
        <dbReference type="PROSITE-ProRule" id="PRU01026"/>
    </source>
</evidence>
<feature type="binding site" evidence="7 8">
    <location>
        <position position="102"/>
    </location>
    <ligand>
        <name>S-adenosyl-L-methionine</name>
        <dbReference type="ChEBI" id="CHEBI:59789"/>
    </ligand>
</feature>
<dbReference type="GO" id="GO:0005829">
    <property type="term" value="C:cytosol"/>
    <property type="evidence" value="ECO:0007669"/>
    <property type="project" value="TreeGrafter"/>
</dbReference>
<feature type="binding site" evidence="7 8">
    <location>
        <position position="13"/>
    </location>
    <ligand>
        <name>S-adenosyl-L-methionine</name>
        <dbReference type="ChEBI" id="CHEBI:59789"/>
    </ligand>
</feature>
<dbReference type="SUPFAM" id="SSF53335">
    <property type="entry name" value="S-adenosyl-L-methionine-dependent methyltransferases"/>
    <property type="match status" value="1"/>
</dbReference>
<feature type="binding site" evidence="7 8">
    <location>
        <position position="40"/>
    </location>
    <ligand>
        <name>S-adenosyl-L-methionine</name>
        <dbReference type="ChEBI" id="CHEBI:59789"/>
    </ligand>
</feature>
<dbReference type="GO" id="GO:0052908">
    <property type="term" value="F:16S rRNA (adenine(1518)-N(6)/adenine(1519)-N(6))-dimethyltransferase activity"/>
    <property type="evidence" value="ECO:0007669"/>
    <property type="project" value="UniProtKB-EC"/>
</dbReference>
<dbReference type="EC" id="2.1.1.182" evidence="7"/>
<keyword evidence="2 7" id="KW-0698">rRNA processing</keyword>
<dbReference type="Gene3D" id="3.40.50.150">
    <property type="entry name" value="Vaccinia Virus protein VP39"/>
    <property type="match status" value="1"/>
</dbReference>
<reference evidence="10 11" key="1">
    <citation type="journal article" date="2016" name="Nat. Commun.">
        <title>Thousands of microbial genomes shed light on interconnected biogeochemical processes in an aquifer system.</title>
        <authorList>
            <person name="Anantharaman K."/>
            <person name="Brown C.T."/>
            <person name="Hug L.A."/>
            <person name="Sharon I."/>
            <person name="Castelle C.J."/>
            <person name="Probst A.J."/>
            <person name="Thomas B.C."/>
            <person name="Singh A."/>
            <person name="Wilkins M.J."/>
            <person name="Karaoz U."/>
            <person name="Brodie E.L."/>
            <person name="Williams K.H."/>
            <person name="Hubbard S.S."/>
            <person name="Banfield J.F."/>
        </authorList>
    </citation>
    <scope>NUCLEOTIDE SEQUENCE [LARGE SCALE GENOMIC DNA]</scope>
</reference>
<evidence type="ECO:0000259" key="9">
    <source>
        <dbReference type="SMART" id="SM00650"/>
    </source>
</evidence>
<dbReference type="PROSITE" id="PS51689">
    <property type="entry name" value="SAM_RNA_A_N6_MT"/>
    <property type="match status" value="1"/>
</dbReference>
<dbReference type="GO" id="GO:0003723">
    <property type="term" value="F:RNA binding"/>
    <property type="evidence" value="ECO:0007669"/>
    <property type="project" value="UniProtKB-UniRule"/>
</dbReference>
<dbReference type="PROSITE" id="PS01131">
    <property type="entry name" value="RRNA_A_DIMETH"/>
    <property type="match status" value="1"/>
</dbReference>
<sequence>MTHIKAKKQFGQHFLHDQKVLQAILEAGEITQNETIVEIGAGKGVLTKELVRLAKKVIAYEIDRECFPLLEDLQHQYPNLEIVKRSILDAEPPQEKYKVIANIPYYLTGTILRLFLHVFSHKPERLVLLVQKEVADKIVSKDNSLLSLAVQVYGTAKIIRDVSRGAFTPPPKVTSAIIQIIAHHKSPISINADDFFRFLRPCFQGLRKQVQKTIGQQVHLSREEVIDMLTELGVDSQARPSTLDLFTWEKIAKKFLPHTN</sequence>
<dbReference type="CDD" id="cd02440">
    <property type="entry name" value="AdoMet_MTases"/>
    <property type="match status" value="1"/>
</dbReference>
<keyword evidence="3 7" id="KW-0489">Methyltransferase</keyword>
<feature type="binding site" evidence="7 8">
    <location>
        <position position="15"/>
    </location>
    <ligand>
        <name>S-adenosyl-L-methionine</name>
        <dbReference type="ChEBI" id="CHEBI:59789"/>
    </ligand>
</feature>
<dbReference type="AlphaFoldDB" id="A0A1F4XIJ5"/>
<name>A0A1F4XIJ5_9BACT</name>
<dbReference type="InterPro" id="IPR020598">
    <property type="entry name" value="rRNA_Ade_methylase_Trfase_N"/>
</dbReference>